<dbReference type="NCBIfam" id="TIGR00152">
    <property type="entry name" value="dephospho-CoA kinase"/>
    <property type="match status" value="1"/>
</dbReference>
<keyword evidence="3 7" id="KW-0963">Cytoplasm</keyword>
<dbReference type="CDD" id="cd02022">
    <property type="entry name" value="DPCK"/>
    <property type="match status" value="1"/>
</dbReference>
<keyword evidence="7 9" id="KW-0808">Transferase</keyword>
<accession>A0A6P1D0Y2</accession>
<feature type="binding site" evidence="7">
    <location>
        <begin position="11"/>
        <end position="16"/>
    </location>
    <ligand>
        <name>ATP</name>
        <dbReference type="ChEBI" id="CHEBI:30616"/>
    </ligand>
</feature>
<comment type="pathway">
    <text evidence="7">Cofactor biosynthesis; coenzyme A biosynthesis; CoA from (R)-pantothenate: step 5/5.</text>
</comment>
<dbReference type="InterPro" id="IPR001977">
    <property type="entry name" value="Depp_CoAkinase"/>
</dbReference>
<protein>
    <recommendedName>
        <fullName evidence="7 8">Dephospho-CoA kinase</fullName>
        <ecNumber evidence="7 8">2.7.1.24</ecNumber>
    </recommendedName>
    <alternativeName>
        <fullName evidence="7">Dephosphocoenzyme A kinase</fullName>
    </alternativeName>
</protein>
<evidence type="ECO:0000313" key="10">
    <source>
        <dbReference type="Proteomes" id="UP000468928"/>
    </source>
</evidence>
<dbReference type="GO" id="GO:0005524">
    <property type="term" value="F:ATP binding"/>
    <property type="evidence" value="ECO:0007669"/>
    <property type="project" value="UniProtKB-UniRule"/>
</dbReference>
<comment type="function">
    <text evidence="7">Catalyzes the phosphorylation of the 3'-hydroxyl group of dephosphocoenzyme A to form coenzyme A.</text>
</comment>
<gene>
    <name evidence="7" type="primary">coaE</name>
    <name evidence="9" type="ORF">GV789_06690</name>
</gene>
<dbReference type="HAMAP" id="MF_00376">
    <property type="entry name" value="Dephospho_CoA_kinase"/>
    <property type="match status" value="1"/>
</dbReference>
<dbReference type="GO" id="GO:0015937">
    <property type="term" value="P:coenzyme A biosynthetic process"/>
    <property type="evidence" value="ECO:0007669"/>
    <property type="project" value="UniProtKB-UniRule"/>
</dbReference>
<evidence type="ECO:0000256" key="1">
    <source>
        <dbReference type="ARBA" id="ARBA00008826"/>
    </source>
</evidence>
<name>A0A6P1D0Y2_9NOCA</name>
<dbReference type="GO" id="GO:0004140">
    <property type="term" value="F:dephospho-CoA kinase activity"/>
    <property type="evidence" value="ECO:0007669"/>
    <property type="project" value="UniProtKB-UniRule"/>
</dbReference>
<dbReference type="PANTHER" id="PTHR10695">
    <property type="entry name" value="DEPHOSPHO-COA KINASE-RELATED"/>
    <property type="match status" value="1"/>
</dbReference>
<keyword evidence="7 9" id="KW-0418">Kinase</keyword>
<dbReference type="NCBIfam" id="NF002879">
    <property type="entry name" value="PRK03333.1"/>
    <property type="match status" value="1"/>
</dbReference>
<dbReference type="RefSeq" id="WP_163828553.1">
    <property type="nucleotide sequence ID" value="NZ_JAAGUZ010000013.1"/>
</dbReference>
<evidence type="ECO:0000256" key="8">
    <source>
        <dbReference type="NCBIfam" id="TIGR00152"/>
    </source>
</evidence>
<reference evidence="9 10" key="1">
    <citation type="submission" date="2020-01" db="EMBL/GenBank/DDBJ databases">
        <title>Genetics and antimicrobial susceptibilities of Nocardia species isolated from the soil; a comparison with species isolated from humans.</title>
        <authorList>
            <person name="Carrasco G."/>
            <person name="Monzon S."/>
            <person name="Sansegundo M."/>
            <person name="Garcia E."/>
            <person name="Garrido N."/>
            <person name="Medina M.J."/>
            <person name="Villalon P."/>
            <person name="Ramirez-Arocha A.C."/>
            <person name="Jimenez P."/>
            <person name="Cuesta I."/>
            <person name="Valdezate S."/>
        </authorList>
    </citation>
    <scope>NUCLEOTIDE SEQUENCE [LARGE SCALE GENOMIC DNA]</scope>
    <source>
        <strain evidence="9 10">CNM20110639</strain>
    </source>
</reference>
<dbReference type="Gene3D" id="3.40.50.300">
    <property type="entry name" value="P-loop containing nucleotide triphosphate hydrolases"/>
    <property type="match status" value="1"/>
</dbReference>
<evidence type="ECO:0000256" key="5">
    <source>
        <dbReference type="ARBA" id="ARBA00022840"/>
    </source>
</evidence>
<dbReference type="InterPro" id="IPR007344">
    <property type="entry name" value="GrpB/CoaE"/>
</dbReference>
<keyword evidence="6 7" id="KW-0173">Coenzyme A biosynthesis</keyword>
<dbReference type="PROSITE" id="PS51219">
    <property type="entry name" value="DPCK"/>
    <property type="match status" value="1"/>
</dbReference>
<comment type="similarity">
    <text evidence="2">In the C-terminal section; belongs to the UPF0157 (GrpB) family.</text>
</comment>
<comment type="similarity">
    <text evidence="7">Belongs to the CoaE family.</text>
</comment>
<dbReference type="SUPFAM" id="SSF52540">
    <property type="entry name" value="P-loop containing nucleoside triphosphate hydrolases"/>
    <property type="match status" value="1"/>
</dbReference>
<dbReference type="PANTHER" id="PTHR10695:SF46">
    <property type="entry name" value="BIFUNCTIONAL COENZYME A SYNTHASE-RELATED"/>
    <property type="match status" value="1"/>
</dbReference>
<evidence type="ECO:0000256" key="3">
    <source>
        <dbReference type="ARBA" id="ARBA00022490"/>
    </source>
</evidence>
<evidence type="ECO:0000256" key="2">
    <source>
        <dbReference type="ARBA" id="ARBA00011058"/>
    </source>
</evidence>
<comment type="catalytic activity">
    <reaction evidence="7">
        <text>3'-dephospho-CoA + ATP = ADP + CoA + H(+)</text>
        <dbReference type="Rhea" id="RHEA:18245"/>
        <dbReference type="ChEBI" id="CHEBI:15378"/>
        <dbReference type="ChEBI" id="CHEBI:30616"/>
        <dbReference type="ChEBI" id="CHEBI:57287"/>
        <dbReference type="ChEBI" id="CHEBI:57328"/>
        <dbReference type="ChEBI" id="CHEBI:456216"/>
        <dbReference type="EC" id="2.7.1.24"/>
    </reaction>
</comment>
<sequence length="404" mass="42631">MLRIGLTGGMGAGKSTVARILAERGAVVIDADVIAREVVAPDTEGLAALVEAFGADILSADGSLDRPALAAKAFGDDEARARLNAITHPLVGQRTGELLAAAPADAIVVQDIPLLVEGGLAPLMNLVLVVDVAAETRIQRLVRFRGVPEADARARISAQATDEQRRAAADVLLDNNGPADAIESVVHRLWDERLVPFERNMRTAEVAAYDLRLVAPDTEWGAQAQRLIARLWVAAGAAASTIDHIGSTSVPGLPAKDVIDIQITVADIAAADGLRDALAAAGFPAEPHITGDNPKPTEADPEGIDTARWAKRLHGSADPGRPANVHVRVAGSPGQQFALAFRDWLRADPAAREEYSRVKQEGAAKAAGSTGDAAMVAYLAVKEPWFDAAYPRVMQWRAENEPDA</sequence>
<comment type="similarity">
    <text evidence="1">In the N-terminal section; belongs to the CoaE family.</text>
</comment>
<proteinExistence type="inferred from homology"/>
<dbReference type="InterPro" id="IPR043519">
    <property type="entry name" value="NT_sf"/>
</dbReference>
<dbReference type="Proteomes" id="UP000468928">
    <property type="component" value="Unassembled WGS sequence"/>
</dbReference>
<comment type="caution">
    <text evidence="9">The sequence shown here is derived from an EMBL/GenBank/DDBJ whole genome shotgun (WGS) entry which is preliminary data.</text>
</comment>
<dbReference type="EMBL" id="JAAGUZ010000013">
    <property type="protein sequence ID" value="NEW44145.1"/>
    <property type="molecule type" value="Genomic_DNA"/>
</dbReference>
<evidence type="ECO:0000313" key="9">
    <source>
        <dbReference type="EMBL" id="NEW44145.1"/>
    </source>
</evidence>
<evidence type="ECO:0000256" key="7">
    <source>
        <dbReference type="HAMAP-Rule" id="MF_00376"/>
    </source>
</evidence>
<dbReference type="Gene3D" id="3.30.460.10">
    <property type="entry name" value="Beta Polymerase, domain 2"/>
    <property type="match status" value="1"/>
</dbReference>
<dbReference type="SUPFAM" id="SSF81301">
    <property type="entry name" value="Nucleotidyltransferase"/>
    <property type="match status" value="1"/>
</dbReference>
<keyword evidence="5 7" id="KW-0067">ATP-binding</keyword>
<dbReference type="Pfam" id="PF01121">
    <property type="entry name" value="CoaE"/>
    <property type="match status" value="1"/>
</dbReference>
<dbReference type="EC" id="2.7.1.24" evidence="7 8"/>
<evidence type="ECO:0000256" key="4">
    <source>
        <dbReference type="ARBA" id="ARBA00022741"/>
    </source>
</evidence>
<dbReference type="GO" id="GO:0005737">
    <property type="term" value="C:cytoplasm"/>
    <property type="evidence" value="ECO:0007669"/>
    <property type="project" value="UniProtKB-SubCell"/>
</dbReference>
<dbReference type="AlphaFoldDB" id="A0A6P1D0Y2"/>
<organism evidence="9 10">
    <name type="scientific">Nocardia cyriacigeorgica</name>
    <dbReference type="NCBI Taxonomy" id="135487"/>
    <lineage>
        <taxon>Bacteria</taxon>
        <taxon>Bacillati</taxon>
        <taxon>Actinomycetota</taxon>
        <taxon>Actinomycetes</taxon>
        <taxon>Mycobacteriales</taxon>
        <taxon>Nocardiaceae</taxon>
        <taxon>Nocardia</taxon>
    </lineage>
</organism>
<keyword evidence="4 7" id="KW-0547">Nucleotide-binding</keyword>
<dbReference type="Pfam" id="PF04229">
    <property type="entry name" value="GrpB"/>
    <property type="match status" value="1"/>
</dbReference>
<comment type="subcellular location">
    <subcellularLocation>
        <location evidence="7">Cytoplasm</location>
    </subcellularLocation>
</comment>
<dbReference type="InterPro" id="IPR027417">
    <property type="entry name" value="P-loop_NTPase"/>
</dbReference>
<evidence type="ECO:0000256" key="6">
    <source>
        <dbReference type="ARBA" id="ARBA00022993"/>
    </source>
</evidence>
<dbReference type="UniPathway" id="UPA00241">
    <property type="reaction ID" value="UER00356"/>
</dbReference>